<name>A0A934N4X5_9BACT</name>
<evidence type="ECO:0000256" key="2">
    <source>
        <dbReference type="SAM" id="MobiDB-lite"/>
    </source>
</evidence>
<dbReference type="AlphaFoldDB" id="A0A934N4X5"/>
<comment type="caution">
    <text evidence="3">The sequence shown here is derived from an EMBL/GenBank/DDBJ whole genome shotgun (WGS) entry which is preliminary data.</text>
</comment>
<dbReference type="EMBL" id="JAEKNR010000217">
    <property type="protein sequence ID" value="MBJ7600740.1"/>
    <property type="molecule type" value="Genomic_DNA"/>
</dbReference>
<dbReference type="Pfam" id="PF05816">
    <property type="entry name" value="TelA"/>
    <property type="match status" value="1"/>
</dbReference>
<feature type="region of interest" description="Disordered" evidence="2">
    <location>
        <begin position="1"/>
        <end position="27"/>
    </location>
</feature>
<evidence type="ECO:0000313" key="3">
    <source>
        <dbReference type="EMBL" id="MBJ7600740.1"/>
    </source>
</evidence>
<evidence type="ECO:0000256" key="1">
    <source>
        <dbReference type="ARBA" id="ARBA00005541"/>
    </source>
</evidence>
<gene>
    <name evidence="3" type="ORF">JF922_22055</name>
</gene>
<comment type="similarity">
    <text evidence="1">Belongs to the TelA family.</text>
</comment>
<dbReference type="RefSeq" id="WP_338204691.1">
    <property type="nucleotide sequence ID" value="NZ_JAEKNR010000217.1"/>
</dbReference>
<feature type="compositionally biased region" description="Low complexity" evidence="2">
    <location>
        <begin position="13"/>
        <end position="27"/>
    </location>
</feature>
<sequence length="424" mass="46751">MTDSRAGDTASEQAADQPAGRPAAADALVLEPPGPVAAVSQDQAAASMKVDDDTARQITEAVQSFVDSLVTMDVHSPDYERKVESVNQLGNREIQRSAEVSNRFLERPTTSLERGLGSGSNVSKSLIALRRQVEDLDPGKQGFERKFLGVFPFGGNVRDYFHRYQSSQANLNAIIQSLYHGQDELRKDNVAIEQEKVSMWAMKGRLEQYTFMAARLDEALTSKIRQLELTDPEKARSLQENVLFYVRQKRQDLLTQLAVNMQGYLALDLVRKNNQELVKGVDRATTTTVSALRTAVIVAQALTNQKLVLDQITALNTTTGNLIESTSKLLREQTGVIQSQAASATIDIQKLQTAFNNVYATIDMIDKYKVSALDSMERTIGSLSGEIDKAKVYVERSRRAEIGQAQAAAITNDLQLPEGRPGRS</sequence>
<keyword evidence="4" id="KW-1185">Reference proteome</keyword>
<dbReference type="PANTHER" id="PTHR38432:SF1">
    <property type="entry name" value="TELA-LIKE PROTEIN SAOUHSC_01408"/>
    <property type="match status" value="1"/>
</dbReference>
<proteinExistence type="inferred from homology"/>
<dbReference type="Proteomes" id="UP000612893">
    <property type="component" value="Unassembled WGS sequence"/>
</dbReference>
<reference evidence="3" key="1">
    <citation type="submission" date="2020-10" db="EMBL/GenBank/DDBJ databases">
        <title>Ca. Dormibacterota MAGs.</title>
        <authorList>
            <person name="Montgomery K."/>
        </authorList>
    </citation>
    <scope>NUCLEOTIDE SEQUENCE [LARGE SCALE GENOMIC DNA]</scope>
    <source>
        <strain evidence="3">SC8812_S17_10</strain>
    </source>
</reference>
<dbReference type="PANTHER" id="PTHR38432">
    <property type="entry name" value="TELA-LIKE PROTEIN SAOUHSC_01408"/>
    <property type="match status" value="1"/>
</dbReference>
<protein>
    <submittedName>
        <fullName evidence="3">Toxic anion resistance protein</fullName>
    </submittedName>
</protein>
<organism evidence="3 4">
    <name type="scientific">Candidatus Nephthysia bennettiae</name>
    <dbReference type="NCBI Taxonomy" id="3127016"/>
    <lineage>
        <taxon>Bacteria</taxon>
        <taxon>Bacillati</taxon>
        <taxon>Candidatus Dormiibacterota</taxon>
        <taxon>Candidatus Dormibacteria</taxon>
        <taxon>Candidatus Dormibacterales</taxon>
        <taxon>Candidatus Dormibacteraceae</taxon>
        <taxon>Candidatus Nephthysia</taxon>
    </lineage>
</organism>
<evidence type="ECO:0000313" key="4">
    <source>
        <dbReference type="Proteomes" id="UP000612893"/>
    </source>
</evidence>
<dbReference type="InterPro" id="IPR008863">
    <property type="entry name" value="Toxic_anion-R_TelA"/>
</dbReference>
<accession>A0A934N4X5</accession>